<dbReference type="Pfam" id="PF00534">
    <property type="entry name" value="Glycos_transf_1"/>
    <property type="match status" value="1"/>
</dbReference>
<keyword evidence="2" id="KW-0328">Glycosyltransferase</keyword>
<dbReference type="Pfam" id="PF08323">
    <property type="entry name" value="Glyco_transf_5"/>
    <property type="match status" value="1"/>
</dbReference>
<dbReference type="CDD" id="cd02859">
    <property type="entry name" value="E_set_AMPKbeta_like_N"/>
    <property type="match status" value="1"/>
</dbReference>
<evidence type="ECO:0000259" key="6">
    <source>
        <dbReference type="Pfam" id="PF00534"/>
    </source>
</evidence>
<evidence type="ECO:0000313" key="9">
    <source>
        <dbReference type="EMBL" id="CDJ44739.1"/>
    </source>
</evidence>
<dbReference type="InterPro" id="IPR013783">
    <property type="entry name" value="Ig-like_fold"/>
</dbReference>
<keyword evidence="10" id="KW-1185">Reference proteome</keyword>
<sequence length="962" mass="107086">MEEPGAPKRAPRHHKAHANLILELLHRAAAPLQQQQQQQDLAVREGFALDNLADLLELLSYALDYRSRLLQHQAAAAAARQQQQQQLHLLNEWQGQQQPARARSSPSSSPAAAAAAAAAADSQTCFFSSLDNAELITEAPIVDSDGWPWGPRGAPQEWQQRQQQQQQQQQQQEAGPILARHKLSLFDICVESKLFAKDGMLACTFFARLRRLVEGESLPVGSTKANRGLMLANEVLRNNKLTPLVFVAPELGKWSTVGGLGVMVDELSTTLATDLCIHCRNSAKKRGERGYLERDGISHAFNVEVHVGGEFIKLGIHRGCVVKNVQLYFIHHASIFPQPYPEFYGIDAIRMLVTFAKGALELLCHERIIPQLIVTNDWPTSLIPAYAKNGFFGSTFENSTFFHIIHNLDPNYEGRIYMNKKEDAYWLHQLPTELLVDPLWHNHVVNPSRCVLLQCDSWGTVSPSYRQELLQEGDTKVQSSPLAPLLRRHASPFAVPNGIPIQRRLDAIAALGFKDHYEAKAALQQEYFGMQQPDNSIPIFAFIGRITQQKGVHLILEAAETLITKHRGRVQLLLGGLANWKDGYAARCATKMMELRWKYPQSFWADPNEFFTKGAHVNYGADFGLMPSAFEPGGIVQHEFFISGTPVIAFHTGGLKDTVVEFVPSTGTGNGFCFLNYTSGDLLYAMERAIRVFDDKEKYALLRQLARRSVVSCESSSWAWLCEFARLRNKMPINENKVQQIYERLPEWSEGAWRKRKDQLAAAAVGLPSPPGSSWGAPQGQQQQQQQLLLLQQQAEAAAEFWALPSSTANKGRRKTKLRIDSSSSSSSSSTSSTSEGETPQSHLSSSSSSSSRRSSTDTAASHKPASHTNRPKKLLPSTIRYMPPQGKPRPRSVAVAGSFDDWRVRRPLTWDNAIQAFAISLALPPGEYTYKLVVDGEWVCCHDSPTARDPGGNENNILVVE</sequence>
<dbReference type="Proteomes" id="UP000030747">
    <property type="component" value="Unassembled WGS sequence"/>
</dbReference>
<feature type="compositionally biased region" description="Low complexity" evidence="5">
    <location>
        <begin position="845"/>
        <end position="854"/>
    </location>
</feature>
<keyword evidence="3" id="KW-0808">Transferase</keyword>
<dbReference type="EMBL" id="HG677557">
    <property type="protein sequence ID" value="CDJ44739.1"/>
    <property type="molecule type" value="Genomic_DNA"/>
</dbReference>
<reference evidence="9" key="2">
    <citation type="submission" date="2013-10" db="EMBL/GenBank/DDBJ databases">
        <authorList>
            <person name="Aslett M."/>
        </authorList>
    </citation>
    <scope>NUCLEOTIDE SEQUENCE [LARGE SCALE GENOMIC DNA]</scope>
    <source>
        <strain evidence="9">Houghton</strain>
    </source>
</reference>
<dbReference type="PANTHER" id="PTHR45825:SF11">
    <property type="entry name" value="ALPHA AMYLASE DOMAIN-CONTAINING PROTEIN"/>
    <property type="match status" value="1"/>
</dbReference>
<accession>U6L838</accession>
<dbReference type="InterPro" id="IPR014756">
    <property type="entry name" value="Ig_E-set"/>
</dbReference>
<dbReference type="PANTHER" id="PTHR45825">
    <property type="entry name" value="GRANULE-BOUND STARCH SYNTHASE 1, CHLOROPLASTIC/AMYLOPLASTIC"/>
    <property type="match status" value="1"/>
</dbReference>
<evidence type="ECO:0000256" key="2">
    <source>
        <dbReference type="ARBA" id="ARBA00022676"/>
    </source>
</evidence>
<dbReference type="InterPro" id="IPR001296">
    <property type="entry name" value="Glyco_trans_1"/>
</dbReference>
<proteinExistence type="predicted"/>
<dbReference type="Pfam" id="PF16561">
    <property type="entry name" value="AMPK1_CBM"/>
    <property type="match status" value="1"/>
</dbReference>
<dbReference type="InterPro" id="IPR032640">
    <property type="entry name" value="AMPK1_CBM"/>
</dbReference>
<evidence type="ECO:0000256" key="1">
    <source>
        <dbReference type="ARBA" id="ARBA00004602"/>
    </source>
</evidence>
<dbReference type="OMA" id="KKEDAYW"/>
<dbReference type="RefSeq" id="XP_013235487.1">
    <property type="nucleotide sequence ID" value="XM_013380033.1"/>
</dbReference>
<dbReference type="SUPFAM" id="SSF81296">
    <property type="entry name" value="E set domains"/>
    <property type="match status" value="1"/>
</dbReference>
<gene>
    <name evidence="9" type="ORF">ETH_00004395</name>
</gene>
<evidence type="ECO:0000256" key="4">
    <source>
        <dbReference type="ARBA" id="ARBA00023234"/>
    </source>
</evidence>
<organism evidence="9 10">
    <name type="scientific">Eimeria tenella</name>
    <name type="common">Coccidian parasite</name>
    <dbReference type="NCBI Taxonomy" id="5802"/>
    <lineage>
        <taxon>Eukaryota</taxon>
        <taxon>Sar</taxon>
        <taxon>Alveolata</taxon>
        <taxon>Apicomplexa</taxon>
        <taxon>Conoidasida</taxon>
        <taxon>Coccidia</taxon>
        <taxon>Eucoccidiorida</taxon>
        <taxon>Eimeriorina</taxon>
        <taxon>Eimeriidae</taxon>
        <taxon>Eimeria</taxon>
    </lineage>
</organism>
<reference evidence="9" key="1">
    <citation type="submission" date="2013-10" db="EMBL/GenBank/DDBJ databases">
        <title>Genomic analysis of the causative agents of coccidiosis in chickens.</title>
        <authorList>
            <person name="Reid A.J."/>
            <person name="Blake D."/>
            <person name="Billington K."/>
            <person name="Browne H."/>
            <person name="Dunn M."/>
            <person name="Hung S."/>
            <person name="Kawahara F."/>
            <person name="Miranda-Saavedra D."/>
            <person name="Mourier T."/>
            <person name="Nagra H."/>
            <person name="Otto T.D."/>
            <person name="Rawlings N."/>
            <person name="Sanchez A."/>
            <person name="Sanders M."/>
            <person name="Subramaniam C."/>
            <person name="Tay Y."/>
            <person name="Dear P."/>
            <person name="Doerig C."/>
            <person name="Gruber A."/>
            <person name="Parkinson J."/>
            <person name="Shirley M."/>
            <person name="Wan K.L."/>
            <person name="Berriman M."/>
            <person name="Tomley F."/>
            <person name="Pain A."/>
        </authorList>
    </citation>
    <scope>NUCLEOTIDE SEQUENCE [LARGE SCALE GENOMIC DNA]</scope>
    <source>
        <strain evidence="9">Houghton</strain>
    </source>
</reference>
<name>U6L838_EIMTE</name>
<dbReference type="CDD" id="cd03791">
    <property type="entry name" value="GT5_Glycogen_synthase_DULL1-like"/>
    <property type="match status" value="1"/>
</dbReference>
<dbReference type="SUPFAM" id="SSF53756">
    <property type="entry name" value="UDP-Glycosyltransferase/glycogen phosphorylase"/>
    <property type="match status" value="1"/>
</dbReference>
<dbReference type="Gene3D" id="3.40.50.2000">
    <property type="entry name" value="Glycogen Phosphorylase B"/>
    <property type="match status" value="2"/>
</dbReference>
<feature type="domain" description="Starch synthase catalytic" evidence="7">
    <location>
        <begin position="245"/>
        <end position="472"/>
    </location>
</feature>
<dbReference type="GO" id="GO:0016757">
    <property type="term" value="F:glycosyltransferase activity"/>
    <property type="evidence" value="ECO:0007669"/>
    <property type="project" value="UniProtKB-KW"/>
</dbReference>
<feature type="compositionally biased region" description="Low complexity" evidence="5">
    <location>
        <begin position="159"/>
        <end position="172"/>
    </location>
</feature>
<evidence type="ECO:0000256" key="3">
    <source>
        <dbReference type="ARBA" id="ARBA00022679"/>
    </source>
</evidence>
<dbReference type="Gene3D" id="2.60.40.10">
    <property type="entry name" value="Immunoglobulins"/>
    <property type="match status" value="1"/>
</dbReference>
<dbReference type="AlphaFoldDB" id="U6L838"/>
<feature type="domain" description="Glycosyl transferase family 1" evidence="6">
    <location>
        <begin position="534"/>
        <end position="690"/>
    </location>
</feature>
<dbReference type="GeneID" id="25250087"/>
<feature type="region of interest" description="Disordered" evidence="5">
    <location>
        <begin position="765"/>
        <end position="789"/>
    </location>
</feature>
<feature type="compositionally biased region" description="Low complexity" evidence="5">
    <location>
        <begin position="772"/>
        <end position="789"/>
    </location>
</feature>
<keyword evidence="4" id="KW-0035">Amyloplast</keyword>
<protein>
    <recommendedName>
        <fullName evidence="11">Glycogen synthase</fullName>
    </recommendedName>
</protein>
<feature type="region of interest" description="Disordered" evidence="5">
    <location>
        <begin position="810"/>
        <end position="894"/>
    </location>
</feature>
<feature type="region of interest" description="Disordered" evidence="5">
    <location>
        <begin position="93"/>
        <end position="114"/>
    </location>
</feature>
<keyword evidence="4" id="KW-0934">Plastid</keyword>
<evidence type="ECO:0000259" key="7">
    <source>
        <dbReference type="Pfam" id="PF08323"/>
    </source>
</evidence>
<dbReference type="InterPro" id="IPR013534">
    <property type="entry name" value="Starch_synth_cat_dom"/>
</dbReference>
<evidence type="ECO:0008006" key="11">
    <source>
        <dbReference type="Google" id="ProtNLM"/>
    </source>
</evidence>
<dbReference type="VEuPathDB" id="ToxoDB:ETH_00004395"/>
<feature type="domain" description="AMP-activated protein kinase glycogen-binding" evidence="8">
    <location>
        <begin position="892"/>
        <end position="962"/>
    </location>
</feature>
<feature type="region of interest" description="Disordered" evidence="5">
    <location>
        <begin position="142"/>
        <end position="174"/>
    </location>
</feature>
<feature type="compositionally biased region" description="Low complexity" evidence="5">
    <location>
        <begin position="99"/>
        <end position="114"/>
    </location>
</feature>
<evidence type="ECO:0000313" key="10">
    <source>
        <dbReference type="Proteomes" id="UP000030747"/>
    </source>
</evidence>
<dbReference type="VEuPathDB" id="ToxoDB:ETH2_0616700"/>
<feature type="compositionally biased region" description="Low complexity" evidence="5">
    <location>
        <begin position="822"/>
        <end position="835"/>
    </location>
</feature>
<evidence type="ECO:0000256" key="5">
    <source>
        <dbReference type="SAM" id="MobiDB-lite"/>
    </source>
</evidence>
<dbReference type="OrthoDB" id="10263625at2759"/>
<comment type="subcellular location">
    <subcellularLocation>
        <location evidence="1">Plastid</location>
        <location evidence="1">Amyloplast</location>
    </subcellularLocation>
</comment>
<evidence type="ECO:0000259" key="8">
    <source>
        <dbReference type="Pfam" id="PF16561"/>
    </source>
</evidence>